<dbReference type="InterPro" id="IPR046541">
    <property type="entry name" value="DUF6606"/>
</dbReference>
<dbReference type="EMBL" id="LN679242">
    <property type="protein sequence ID" value="CEL53997.1"/>
    <property type="molecule type" value="Genomic_DNA"/>
</dbReference>
<dbReference type="Proteomes" id="UP000059188">
    <property type="component" value="Unassembled WGS sequence"/>
</dbReference>
<name>A0A0B7FCQ4_THACB</name>
<dbReference type="OrthoDB" id="3182339at2759"/>
<proteinExistence type="predicted"/>
<evidence type="ECO:0000313" key="4">
    <source>
        <dbReference type="Proteomes" id="UP000059188"/>
    </source>
</evidence>
<dbReference type="AlphaFoldDB" id="A0A0B7FCQ4"/>
<keyword evidence="4" id="KW-1185">Reference proteome</keyword>
<dbReference type="Pfam" id="PF20255">
    <property type="entry name" value="DUF6606"/>
    <property type="match status" value="1"/>
</dbReference>
<protein>
    <recommendedName>
        <fullName evidence="2">DUF6606 domain-containing protein</fullName>
    </recommendedName>
</protein>
<reference evidence="3 4" key="1">
    <citation type="submission" date="2014-11" db="EMBL/GenBank/DDBJ databases">
        <authorList>
            <person name="Wibberg Daniel"/>
        </authorList>
    </citation>
    <scope>NUCLEOTIDE SEQUENCE [LARGE SCALE GENOMIC DNA]</scope>
    <source>
        <strain evidence="3">Rhizoctonia solani AG1-IB 7/3/14</strain>
    </source>
</reference>
<accession>A0A0B7FCQ4</accession>
<dbReference type="STRING" id="1108050.A0A0B7FCQ4"/>
<feature type="domain" description="DUF6606" evidence="2">
    <location>
        <begin position="18"/>
        <end position="275"/>
    </location>
</feature>
<feature type="coiled-coil region" evidence="1">
    <location>
        <begin position="561"/>
        <end position="592"/>
    </location>
</feature>
<keyword evidence="1" id="KW-0175">Coiled coil</keyword>
<evidence type="ECO:0000256" key="1">
    <source>
        <dbReference type="SAM" id="Coils"/>
    </source>
</evidence>
<organism evidence="3 4">
    <name type="scientific">Thanatephorus cucumeris (strain AG1-IB / isolate 7/3/14)</name>
    <name type="common">Lettuce bottom rot fungus</name>
    <name type="synonym">Rhizoctonia solani</name>
    <dbReference type="NCBI Taxonomy" id="1108050"/>
    <lineage>
        <taxon>Eukaryota</taxon>
        <taxon>Fungi</taxon>
        <taxon>Dikarya</taxon>
        <taxon>Basidiomycota</taxon>
        <taxon>Agaricomycotina</taxon>
        <taxon>Agaricomycetes</taxon>
        <taxon>Cantharellales</taxon>
        <taxon>Ceratobasidiaceae</taxon>
        <taxon>Rhizoctonia</taxon>
        <taxon>Rhizoctonia solani AG-1</taxon>
    </lineage>
</organism>
<gene>
    <name evidence="3" type="ORF">RSOLAG1IB_11529</name>
</gene>
<sequence>MSDHDPSHFEVLLHQVYSIFVPPKLPQAEEPESLQKCVDLSIIRSVIEASERFRVEPETGSRWHRIGDMLNKFYKYVEIPLKESRLSDDMKDMKPDDVLCLYIKAQNAGLIIRKEVSYTTFEVFEVQAQTEHVMSTPGKIIRQFPGPAVRLTNNVANDFEFIDEVANILYQMNTEVFDEAYPKTNKAGTGVRESRDSINPNYFIQYFFGFLRGFGISIDPPRYAKRLGDEVLWMNAQNPWRRSPIWLIVRIAVQTLLDSNDLYKNFMVYHHAALLSKCCKSSFSSDLLYAMRIKVAKRLDKIINIALRFVVHAAEAAANDTQGLLQGRWDDIQSTQAQSRSPNLSEVDLDSAINHTLPNTGDYLRQVFLCRSNTAVPSKFLPNHSPRLENVDDFSQYNDEALTQSFCNDPHLALFDFETSVSENLATWTSTQRDYQGACFILSSCFRQYLKAAKSYYMVDAADQSIMILTLMHIWMAIDKLAINDCPLLENYSPEIPCDILDPLLLRTSLHLEQACIIQQHISTRFRNALVNNSSIFSEDPTSTCFAIQFFNSSPRHQEMKREIEEDAQRKKDNKIQELAEKNAKHARLDSEIQGMSCEYHYTDGWRSHVRSCSRCYKVRQRNNIEIQPYEWPLPRHELAAKVAVFELDRPRSFTIWRDITYELLVDFGTSSSRSQCNHAGGTIEEYSPLSLWASAFSSSSRVTVASETKSFMQAHYSASISIPATESSVCVNNGLNFKLYDKIAEAWGTGPFPDVLFSTFGTFKLPSKSPYQYLDYAIQRTTHTSNQVLADQCDCPKDLSLHEHIAFGTLRSGARLQWMNIVRGLEENLLTFNAEEVWLIHTQASWQIGPLSEDGSRQWHNELDVSEFGMLLISQCMQMLDRVKANWLQAKSLSIIGRRVKIYQLITG</sequence>
<evidence type="ECO:0000313" key="3">
    <source>
        <dbReference type="EMBL" id="CEL53997.1"/>
    </source>
</evidence>
<evidence type="ECO:0000259" key="2">
    <source>
        <dbReference type="Pfam" id="PF20255"/>
    </source>
</evidence>